<organism evidence="2 3">
    <name type="scientific">Thermomonospora cellulosilytica</name>
    <dbReference type="NCBI Taxonomy" id="1411118"/>
    <lineage>
        <taxon>Bacteria</taxon>
        <taxon>Bacillati</taxon>
        <taxon>Actinomycetota</taxon>
        <taxon>Actinomycetes</taxon>
        <taxon>Streptosporangiales</taxon>
        <taxon>Thermomonosporaceae</taxon>
        <taxon>Thermomonospora</taxon>
    </lineage>
</organism>
<feature type="transmembrane region" description="Helical" evidence="1">
    <location>
        <begin position="112"/>
        <end position="133"/>
    </location>
</feature>
<feature type="transmembrane region" description="Helical" evidence="1">
    <location>
        <begin position="188"/>
        <end position="209"/>
    </location>
</feature>
<proteinExistence type="predicted"/>
<dbReference type="AlphaFoldDB" id="A0A7W3N3Z7"/>
<evidence type="ECO:0000313" key="3">
    <source>
        <dbReference type="Proteomes" id="UP000539313"/>
    </source>
</evidence>
<keyword evidence="1" id="KW-0812">Transmembrane</keyword>
<keyword evidence="3" id="KW-1185">Reference proteome</keyword>
<keyword evidence="1" id="KW-0472">Membrane</keyword>
<protein>
    <submittedName>
        <fullName evidence="2">Uncharacterized protein</fullName>
    </submittedName>
</protein>
<dbReference type="Proteomes" id="UP000539313">
    <property type="component" value="Unassembled WGS sequence"/>
</dbReference>
<feature type="transmembrane region" description="Helical" evidence="1">
    <location>
        <begin position="145"/>
        <end position="168"/>
    </location>
</feature>
<accession>A0A7W3N3Z7</accession>
<feature type="transmembrane region" description="Helical" evidence="1">
    <location>
        <begin position="29"/>
        <end position="50"/>
    </location>
</feature>
<dbReference type="RefSeq" id="WP_182707774.1">
    <property type="nucleotide sequence ID" value="NZ_JACJII010000001.1"/>
</dbReference>
<evidence type="ECO:0000313" key="2">
    <source>
        <dbReference type="EMBL" id="MBA9007090.1"/>
    </source>
</evidence>
<keyword evidence="1" id="KW-1133">Transmembrane helix</keyword>
<evidence type="ECO:0000256" key="1">
    <source>
        <dbReference type="SAM" id="Phobius"/>
    </source>
</evidence>
<name>A0A7W3N3Z7_9ACTN</name>
<dbReference type="EMBL" id="JACJII010000001">
    <property type="protein sequence ID" value="MBA9007090.1"/>
    <property type="molecule type" value="Genomic_DNA"/>
</dbReference>
<comment type="caution">
    <text evidence="2">The sequence shown here is derived from an EMBL/GenBank/DDBJ whole genome shotgun (WGS) entry which is preliminary data.</text>
</comment>
<gene>
    <name evidence="2" type="ORF">HNR21_005972</name>
</gene>
<sequence length="214" mass="21801">MRALPPVIVVLLALVLVLSQWPSGPDAPTLAGGTLGDVAVFTFLLAAWTARSVLDTPPDEQRALTTTAAGGPFLPATAALLAAYLVNLTLTVLVVALPLIQCGSAGTGASAMLAGTALNALTALAGTLLGAYAQRAFIPSPAHSLLALLTATTTALLLSIGPLSPLSIPMIEWIRAAHTSPEAFTTAFPGLAVHLILWCAAATAVHLLLARHPR</sequence>
<reference evidence="2 3" key="1">
    <citation type="submission" date="2020-08" db="EMBL/GenBank/DDBJ databases">
        <title>Sequencing the genomes of 1000 actinobacteria strains.</title>
        <authorList>
            <person name="Klenk H.-P."/>
        </authorList>
    </citation>
    <scope>NUCLEOTIDE SEQUENCE [LARGE SCALE GENOMIC DNA]</scope>
    <source>
        <strain evidence="2 3">DSM 45823</strain>
    </source>
</reference>
<feature type="transmembrane region" description="Helical" evidence="1">
    <location>
        <begin position="71"/>
        <end position="100"/>
    </location>
</feature>